<evidence type="ECO:0000259" key="1">
    <source>
        <dbReference type="Pfam" id="PF00535"/>
    </source>
</evidence>
<comment type="caution">
    <text evidence="2">The sequence shown here is derived from an EMBL/GenBank/DDBJ whole genome shotgun (WGS) entry which is preliminary data.</text>
</comment>
<sequence length="311" mass="34547">MRASARRLTGHATSRPLKIAIGIASSGRRDILSSILPHIANQTRKPDEIVVCLSSPEDIDPSCLRNLDIPVQVLISERGLCRQRNRILDNVRDADVVVFLDDDFLMTSTYVEEAERLFQLQPDVAMCSGKVLADGITGPGISVRDGLRLVDGKRPRRSEPAMQIRPIYNAYGCNMAIRMSIVRAAALRFDENLPFYGWLEDVDFSRLVAHYGQVVSAKQLEGVHLGTKGGRAGGVRLGYSQIANPLYLMRKRTMSVPQAAAQIGRNLAANLIKVWRPEPWVDRKGRLKGNVIAFRDLLKGRLAPQNIEALE</sequence>
<dbReference type="GO" id="GO:0016740">
    <property type="term" value="F:transferase activity"/>
    <property type="evidence" value="ECO:0007669"/>
    <property type="project" value="UniProtKB-KW"/>
</dbReference>
<dbReference type="InterPro" id="IPR029044">
    <property type="entry name" value="Nucleotide-diphossugar_trans"/>
</dbReference>
<dbReference type="PANTHER" id="PTHR43685">
    <property type="entry name" value="GLYCOSYLTRANSFERASE"/>
    <property type="match status" value="1"/>
</dbReference>
<dbReference type="CDD" id="cd00761">
    <property type="entry name" value="Glyco_tranf_GTA_type"/>
    <property type="match status" value="1"/>
</dbReference>
<dbReference type="OrthoDB" id="8404680at2"/>
<name>A0A5B0WB58_RHITR</name>
<dbReference type="InterPro" id="IPR050834">
    <property type="entry name" value="Glycosyltransf_2"/>
</dbReference>
<feature type="domain" description="Glycosyltransferase 2-like" evidence="1">
    <location>
        <begin position="30"/>
        <end position="181"/>
    </location>
</feature>
<dbReference type="Pfam" id="PF00535">
    <property type="entry name" value="Glycos_transf_2"/>
    <property type="match status" value="1"/>
</dbReference>
<keyword evidence="2" id="KW-0808">Transferase</keyword>
<proteinExistence type="predicted"/>
<evidence type="ECO:0000313" key="3">
    <source>
        <dbReference type="Proteomes" id="UP000323608"/>
    </source>
</evidence>
<reference evidence="2 3" key="1">
    <citation type="submission" date="2019-07" db="EMBL/GenBank/DDBJ databases">
        <title>The Draft Genome Sequence of Rhizobium tropici SARCC-755 Associated with Superior Nodulation on Pigeonpea (Cajanus cajan (L.) Millsp.).</title>
        <authorList>
            <person name="Bopape F.L."/>
            <person name="Hassen A.I."/>
            <person name="Swanevelder Z.H."/>
            <person name="Gwata E.T."/>
        </authorList>
    </citation>
    <scope>NUCLEOTIDE SEQUENCE [LARGE SCALE GENOMIC DNA]</scope>
    <source>
        <strain evidence="2 3">SARCC-755</strain>
    </source>
</reference>
<evidence type="ECO:0000313" key="2">
    <source>
        <dbReference type="EMBL" id="KAA1183977.1"/>
    </source>
</evidence>
<dbReference type="Gene3D" id="3.90.550.10">
    <property type="entry name" value="Spore Coat Polysaccharide Biosynthesis Protein SpsA, Chain A"/>
    <property type="match status" value="1"/>
</dbReference>
<dbReference type="Proteomes" id="UP000323608">
    <property type="component" value="Unassembled WGS sequence"/>
</dbReference>
<dbReference type="EMBL" id="VNIP01000004">
    <property type="protein sequence ID" value="KAA1183977.1"/>
    <property type="molecule type" value="Genomic_DNA"/>
</dbReference>
<dbReference type="PANTHER" id="PTHR43685:SF3">
    <property type="entry name" value="SLR2126 PROTEIN"/>
    <property type="match status" value="1"/>
</dbReference>
<gene>
    <name evidence="2" type="ORF">FP026_06595</name>
</gene>
<dbReference type="AlphaFoldDB" id="A0A5B0WB58"/>
<dbReference type="SUPFAM" id="SSF53448">
    <property type="entry name" value="Nucleotide-diphospho-sugar transferases"/>
    <property type="match status" value="1"/>
</dbReference>
<dbReference type="InterPro" id="IPR001173">
    <property type="entry name" value="Glyco_trans_2-like"/>
</dbReference>
<protein>
    <submittedName>
        <fullName evidence="2">Glycosyltransferase</fullName>
    </submittedName>
</protein>
<organism evidence="2 3">
    <name type="scientific">Rhizobium tropici</name>
    <dbReference type="NCBI Taxonomy" id="398"/>
    <lineage>
        <taxon>Bacteria</taxon>
        <taxon>Pseudomonadati</taxon>
        <taxon>Pseudomonadota</taxon>
        <taxon>Alphaproteobacteria</taxon>
        <taxon>Hyphomicrobiales</taxon>
        <taxon>Rhizobiaceae</taxon>
        <taxon>Rhizobium/Agrobacterium group</taxon>
        <taxon>Rhizobium</taxon>
    </lineage>
</organism>
<accession>A0A5B0WB58</accession>